<protein>
    <submittedName>
        <fullName evidence="1">Uncharacterized protein</fullName>
    </submittedName>
</protein>
<dbReference type="Proteomes" id="UP001060215">
    <property type="component" value="Chromosome 7"/>
</dbReference>
<dbReference type="EMBL" id="CM045764">
    <property type="protein sequence ID" value="KAI8006927.1"/>
    <property type="molecule type" value="Genomic_DNA"/>
</dbReference>
<name>A0ACC0H2J7_9ERIC</name>
<comment type="caution">
    <text evidence="1">The sequence shown here is derived from an EMBL/GenBank/DDBJ whole genome shotgun (WGS) entry which is preliminary data.</text>
</comment>
<organism evidence="1 2">
    <name type="scientific">Camellia lanceoleosa</name>
    <dbReference type="NCBI Taxonomy" id="1840588"/>
    <lineage>
        <taxon>Eukaryota</taxon>
        <taxon>Viridiplantae</taxon>
        <taxon>Streptophyta</taxon>
        <taxon>Embryophyta</taxon>
        <taxon>Tracheophyta</taxon>
        <taxon>Spermatophyta</taxon>
        <taxon>Magnoliopsida</taxon>
        <taxon>eudicotyledons</taxon>
        <taxon>Gunneridae</taxon>
        <taxon>Pentapetalae</taxon>
        <taxon>asterids</taxon>
        <taxon>Ericales</taxon>
        <taxon>Theaceae</taxon>
        <taxon>Camellia</taxon>
    </lineage>
</organism>
<proteinExistence type="predicted"/>
<sequence length="254" mass="28725">MPSLPLPPPPPPPPPPAPNQTTTSTSLNQIVIPKQPMKQQITLAPEISHVSTRKVIEQPIIRRQPRRTNPVVWCGAILCMIFSILLIFFGVATLVVVLVIKPKNPVFDTPAARLNLIYFDTPVNFNGDFTFLANFSNPSRKLDVRFEYGDVELYFYDSLIASQAFQPFTLRRGEARLASVHMISSLVFLPPNLALELQQHVQSNRVIYNIRGTFRVRANLGLIHFSYWLHGRCQLEMTSPPIGALRARSCRTKR</sequence>
<reference evidence="1 2" key="1">
    <citation type="journal article" date="2022" name="Plant J.">
        <title>Chromosome-level genome of Camellia lanceoleosa provides a valuable resource for understanding genome evolution and self-incompatibility.</title>
        <authorList>
            <person name="Gong W."/>
            <person name="Xiao S."/>
            <person name="Wang L."/>
            <person name="Liao Z."/>
            <person name="Chang Y."/>
            <person name="Mo W."/>
            <person name="Hu G."/>
            <person name="Li W."/>
            <person name="Zhao G."/>
            <person name="Zhu H."/>
            <person name="Hu X."/>
            <person name="Ji K."/>
            <person name="Xiang X."/>
            <person name="Song Q."/>
            <person name="Yuan D."/>
            <person name="Jin S."/>
            <person name="Zhang L."/>
        </authorList>
    </citation>
    <scope>NUCLEOTIDE SEQUENCE [LARGE SCALE GENOMIC DNA]</scope>
    <source>
        <strain evidence="1">SQ_2022a</strain>
    </source>
</reference>
<accession>A0ACC0H2J7</accession>
<evidence type="ECO:0000313" key="1">
    <source>
        <dbReference type="EMBL" id="KAI8006927.1"/>
    </source>
</evidence>
<evidence type="ECO:0000313" key="2">
    <source>
        <dbReference type="Proteomes" id="UP001060215"/>
    </source>
</evidence>
<keyword evidence="2" id="KW-1185">Reference proteome</keyword>
<gene>
    <name evidence="1" type="ORF">LOK49_LG07G03557</name>
</gene>